<feature type="compositionally biased region" description="Low complexity" evidence="11">
    <location>
        <begin position="394"/>
        <end position="417"/>
    </location>
</feature>
<dbReference type="PROSITE" id="PS50077">
    <property type="entry name" value="HEAT_REPEAT"/>
    <property type="match status" value="2"/>
</dbReference>
<dbReference type="Gene3D" id="1.25.10.10">
    <property type="entry name" value="Leucine-rich Repeat Variant"/>
    <property type="match status" value="2"/>
</dbReference>
<dbReference type="Gene3D" id="2.130.10.10">
    <property type="entry name" value="YVTN repeat-like/Quinoprotein amine dehydrogenase"/>
    <property type="match status" value="1"/>
</dbReference>
<feature type="repeat" description="WD" evidence="10">
    <location>
        <begin position="1253"/>
        <end position="1294"/>
    </location>
</feature>
<keyword evidence="3 10" id="KW-0853">WD repeat</keyword>
<dbReference type="SMART" id="SM00220">
    <property type="entry name" value="S_TKc"/>
    <property type="match status" value="1"/>
</dbReference>
<keyword evidence="2" id="KW-0723">Serine/threonine-protein kinase</keyword>
<keyword evidence="8" id="KW-0067">ATP-binding</keyword>
<dbReference type="PROSITE" id="PS00108">
    <property type="entry name" value="PROTEIN_KINASE_ST"/>
    <property type="match status" value="1"/>
</dbReference>
<feature type="region of interest" description="Disordered" evidence="11">
    <location>
        <begin position="1079"/>
        <end position="1142"/>
    </location>
</feature>
<evidence type="ECO:0000256" key="3">
    <source>
        <dbReference type="ARBA" id="ARBA00022574"/>
    </source>
</evidence>
<feature type="region of interest" description="Disordered" evidence="11">
    <location>
        <begin position="366"/>
        <end position="417"/>
    </location>
</feature>
<dbReference type="InParanoid" id="A0A151ZFQ0"/>
<evidence type="ECO:0000313" key="14">
    <source>
        <dbReference type="Proteomes" id="UP000076078"/>
    </source>
</evidence>
<dbReference type="SUPFAM" id="SSF50978">
    <property type="entry name" value="WD40 repeat-like"/>
    <property type="match status" value="1"/>
</dbReference>
<keyword evidence="7" id="KW-0418">Kinase</keyword>
<dbReference type="InterPro" id="IPR008271">
    <property type="entry name" value="Ser/Thr_kinase_AS"/>
</dbReference>
<feature type="region of interest" description="Disordered" evidence="11">
    <location>
        <begin position="1001"/>
        <end position="1032"/>
    </location>
</feature>
<dbReference type="InterPro" id="IPR021133">
    <property type="entry name" value="HEAT_type_2"/>
</dbReference>
<keyword evidence="6" id="KW-0547">Nucleotide-binding</keyword>
<protein>
    <recommendedName>
        <fullName evidence="1">non-specific serine/threonine protein kinase</fullName>
        <ecNumber evidence="1">2.7.11.1</ecNumber>
    </recommendedName>
</protein>
<keyword evidence="5" id="KW-0677">Repeat</keyword>
<dbReference type="CDD" id="cd13980">
    <property type="entry name" value="STKc_Vps15"/>
    <property type="match status" value="1"/>
</dbReference>
<reference evidence="13 14" key="1">
    <citation type="submission" date="2015-12" db="EMBL/GenBank/DDBJ databases">
        <title>Dictyostelia acquired genes for synthesis and detection of signals that induce cell-type specialization by lateral gene transfer from prokaryotes.</title>
        <authorList>
            <person name="Gloeckner G."/>
            <person name="Schaap P."/>
        </authorList>
    </citation>
    <scope>NUCLEOTIDE SEQUENCE [LARGE SCALE GENOMIC DNA]</scope>
    <source>
        <strain evidence="13 14">TK</strain>
    </source>
</reference>
<dbReference type="Proteomes" id="UP000076078">
    <property type="component" value="Unassembled WGS sequence"/>
</dbReference>
<dbReference type="Pfam" id="PF00069">
    <property type="entry name" value="Pkinase"/>
    <property type="match status" value="1"/>
</dbReference>
<evidence type="ECO:0000256" key="6">
    <source>
        <dbReference type="ARBA" id="ARBA00022741"/>
    </source>
</evidence>
<dbReference type="SUPFAM" id="SSF48371">
    <property type="entry name" value="ARM repeat"/>
    <property type="match status" value="1"/>
</dbReference>
<dbReference type="PROSITE" id="PS50294">
    <property type="entry name" value="WD_REPEATS_REGION"/>
    <property type="match status" value="2"/>
</dbReference>
<gene>
    <name evidence="13" type="ORF">DLAC_05385</name>
</gene>
<evidence type="ECO:0000259" key="12">
    <source>
        <dbReference type="PROSITE" id="PS50011"/>
    </source>
</evidence>
<evidence type="ECO:0000256" key="9">
    <source>
        <dbReference type="PROSITE-ProRule" id="PRU00103"/>
    </source>
</evidence>
<dbReference type="GO" id="GO:0006623">
    <property type="term" value="P:protein targeting to vacuole"/>
    <property type="evidence" value="ECO:0007669"/>
    <property type="project" value="TreeGrafter"/>
</dbReference>
<evidence type="ECO:0000256" key="4">
    <source>
        <dbReference type="ARBA" id="ARBA00022679"/>
    </source>
</evidence>
<dbReference type="InterPro" id="IPR045162">
    <property type="entry name" value="Vps15-like"/>
</dbReference>
<dbReference type="EC" id="2.7.11.1" evidence="1"/>
<accession>A0A151ZFQ0</accession>
<dbReference type="GO" id="GO:0034272">
    <property type="term" value="C:phosphatidylinositol 3-kinase complex, class III, type II"/>
    <property type="evidence" value="ECO:0007669"/>
    <property type="project" value="TreeGrafter"/>
</dbReference>
<evidence type="ECO:0000256" key="1">
    <source>
        <dbReference type="ARBA" id="ARBA00012513"/>
    </source>
</evidence>
<dbReference type="GO" id="GO:0034271">
    <property type="term" value="C:phosphatidylinositol 3-kinase complex, class III, type I"/>
    <property type="evidence" value="ECO:0007669"/>
    <property type="project" value="TreeGrafter"/>
</dbReference>
<feature type="repeat" description="HEAT" evidence="9">
    <location>
        <begin position="597"/>
        <end position="630"/>
    </location>
</feature>
<dbReference type="PANTHER" id="PTHR17583">
    <property type="entry name" value="PHOSPHOINOSITIDE 3-KINASE REGULATORY SUBUNIT 4"/>
    <property type="match status" value="1"/>
</dbReference>
<feature type="domain" description="Protein kinase" evidence="12">
    <location>
        <begin position="16"/>
        <end position="307"/>
    </location>
</feature>
<feature type="repeat" description="WD" evidence="10">
    <location>
        <begin position="1701"/>
        <end position="1734"/>
    </location>
</feature>
<dbReference type="PANTHER" id="PTHR17583:SF0">
    <property type="entry name" value="PHOSPHOINOSITIDE 3-KINASE REGULATORY SUBUNIT 4"/>
    <property type="match status" value="1"/>
</dbReference>
<dbReference type="GO" id="GO:0005524">
    <property type="term" value="F:ATP binding"/>
    <property type="evidence" value="ECO:0007669"/>
    <property type="project" value="UniProtKB-KW"/>
</dbReference>
<dbReference type="InterPro" id="IPR015943">
    <property type="entry name" value="WD40/YVTN_repeat-like_dom_sf"/>
</dbReference>
<proteinExistence type="predicted"/>
<dbReference type="InterPro" id="IPR001680">
    <property type="entry name" value="WD40_rpt"/>
</dbReference>
<dbReference type="FunCoup" id="A0A151ZFQ0">
    <property type="interactions" value="496"/>
</dbReference>
<dbReference type="InterPro" id="IPR036322">
    <property type="entry name" value="WD40_repeat_dom_sf"/>
</dbReference>
<dbReference type="InterPro" id="IPR016024">
    <property type="entry name" value="ARM-type_fold"/>
</dbReference>
<feature type="repeat" description="HEAT" evidence="9">
    <location>
        <begin position="705"/>
        <end position="743"/>
    </location>
</feature>
<evidence type="ECO:0000256" key="7">
    <source>
        <dbReference type="ARBA" id="ARBA00022777"/>
    </source>
</evidence>
<evidence type="ECO:0000256" key="8">
    <source>
        <dbReference type="ARBA" id="ARBA00022840"/>
    </source>
</evidence>
<dbReference type="GO" id="GO:0005770">
    <property type="term" value="C:late endosome"/>
    <property type="evidence" value="ECO:0007669"/>
    <property type="project" value="TreeGrafter"/>
</dbReference>
<name>A0A151ZFQ0_TIELA</name>
<dbReference type="SMART" id="SM00320">
    <property type="entry name" value="WD40"/>
    <property type="match status" value="5"/>
</dbReference>
<dbReference type="GO" id="GO:0016236">
    <property type="term" value="P:macroautophagy"/>
    <property type="evidence" value="ECO:0007669"/>
    <property type="project" value="InterPro"/>
</dbReference>
<dbReference type="SUPFAM" id="SSF56112">
    <property type="entry name" value="Protein kinase-like (PK-like)"/>
    <property type="match status" value="1"/>
</dbReference>
<dbReference type="InterPro" id="IPR055231">
    <property type="entry name" value="2AA_helical"/>
</dbReference>
<feature type="compositionally biased region" description="Low complexity" evidence="11">
    <location>
        <begin position="1086"/>
        <end position="1142"/>
    </location>
</feature>
<dbReference type="EMBL" id="LODT01000028">
    <property type="protein sequence ID" value="KYQ92802.1"/>
    <property type="molecule type" value="Genomic_DNA"/>
</dbReference>
<evidence type="ECO:0000256" key="5">
    <source>
        <dbReference type="ARBA" id="ARBA00022737"/>
    </source>
</evidence>
<evidence type="ECO:0000256" key="2">
    <source>
        <dbReference type="ARBA" id="ARBA00022527"/>
    </source>
</evidence>
<keyword evidence="14" id="KW-1185">Reference proteome</keyword>
<dbReference type="Gene3D" id="1.10.510.10">
    <property type="entry name" value="Transferase(Phosphotransferase) domain 1"/>
    <property type="match status" value="1"/>
</dbReference>
<dbReference type="Pfam" id="PF22956">
    <property type="entry name" value="VPS15-like_hel"/>
    <property type="match status" value="1"/>
</dbReference>
<evidence type="ECO:0000256" key="10">
    <source>
        <dbReference type="PROSITE-ProRule" id="PRU00221"/>
    </source>
</evidence>
<dbReference type="InterPro" id="IPR011009">
    <property type="entry name" value="Kinase-like_dom_sf"/>
</dbReference>
<dbReference type="STRING" id="361077.A0A151ZFQ0"/>
<dbReference type="PROSITE" id="PS50082">
    <property type="entry name" value="WD_REPEATS_2"/>
    <property type="match status" value="2"/>
</dbReference>
<dbReference type="GO" id="GO:0071561">
    <property type="term" value="C:nucleus-vacuole junction"/>
    <property type="evidence" value="ECO:0007669"/>
    <property type="project" value="TreeGrafter"/>
</dbReference>
<dbReference type="OMA" id="ATNTCRI"/>
<feature type="compositionally biased region" description="Polar residues" evidence="11">
    <location>
        <begin position="366"/>
        <end position="376"/>
    </location>
</feature>
<evidence type="ECO:0000313" key="13">
    <source>
        <dbReference type="EMBL" id="KYQ92802.1"/>
    </source>
</evidence>
<dbReference type="InterPro" id="IPR011989">
    <property type="entry name" value="ARM-like"/>
</dbReference>
<dbReference type="InterPro" id="IPR000719">
    <property type="entry name" value="Prot_kinase_dom"/>
</dbReference>
<dbReference type="GO" id="GO:0004674">
    <property type="term" value="F:protein serine/threonine kinase activity"/>
    <property type="evidence" value="ECO:0007669"/>
    <property type="project" value="UniProtKB-KW"/>
</dbReference>
<dbReference type="GO" id="GO:0045324">
    <property type="term" value="P:late endosome to vacuole transport"/>
    <property type="evidence" value="ECO:0007669"/>
    <property type="project" value="InterPro"/>
</dbReference>
<keyword evidence="4" id="KW-0808">Transferase</keyword>
<sequence length="1734" mass="193430">MGNTVGAPIVSEYLEDEIGPIVCQNSLGNASRFLKTVKAFHDEEGYVVVKIYKKRTNRDSLEKYKRTLKENRDSFNVTHTTYNYYNIMPYQNFLETDRSGYLIRQYFHNNLYDRISTRPFLSMIEKKFITYQLLKGLEQSFFMGINHGDIKSENVMVTTNNWIYLTDFASYKPTFIPQDNPSDFSFYFDTSGRRTCYIAPERFYETNKGMPEGELTDKMDIFSLGCVIAEIFLEGIPIFDFSQLLSYIKGEYSPEPVIRRIPDPHIQSLILSMIQKEPEQRHSPEKYLQNWKNRAFPAYFDFAHQFISELMKLDNDDRIFCLSDNFEEIIQIFSNNTVPSNSLGMNSPSNSSPSLQSTTAFKPATIPQQQPSNLSLNPGRDTLNKQQTQDALNSSQTPTPPISTSTQIPVQTSNNNNNISNIIFKTETFIKEQEKFDRIDLNGFKLEELNVSLKSEQIQQQVIGSSQSSLIQSSQGSINQVDGSVLSGTGSMVKEIVGTVEGLDIFLSMIYSALKYSKYPHTKVKGISSLLERFAQHLDDECKLQKIVPYLMSMIFSSTQVVQPSLVRVEALRSLAKVLEMVQNFPPSESAIFSQYILPSLSQLSSDQTDEIVRIAYAEVLPQLATTAKRFLEIAQRYRDPDQQRKDRSKFRVYDSELNEIQDLFLTKVSDLLTKDSCITLKRIILSDIYRLCVFFGRQKTNESVLPLIITFLNDKDWQLRCAFFENIVAVCTVVGAGSLESFIYPCILLALADEEEFVTEKALASLTELVALGLLRKNILLELLIKTSPMLLHPNNWIRYGVISLIIRICSSLSKADLHCYAKPKLSMFLQGEISDNINENNLFHLLEQPISRDSFNKIVKVIYKNQVSLSASLHSNHNDGPSSPQMLNLGTGGSYRRLRALSQKLYPVNGSTSSFGNGSISSSSTGISLSHMDEHQQNFLSQMNELKIPSEDQEKIFKCLDYLLLKKYKDDDGSQTSTNSQPITVTNNNIIRQSIAKQATNPNLNPNSSSSSSSAGIEITKLPTSTPVRLTKMRSLDPTLSSSGVNLPTMSSSTTSLPQLSINQINSSQQNIAATLSSSNPVISQSSLTPSPNLSNNQSNNNNNISNNNNNISNNNNQQTSINTQTTSSNNSNNSNNSDNLNVNQLELNIVSKKFKILSKQAKLSDILKVETHTDCYIYTAPPLPDMGAADTGAHYSGVLNSNTGGGAVGGTTSQIVTQTTQAMNSPLHSSLHESSALPTWKPQGILVSHFFEHTSAVNEIQVSKDNLFFATASNDGTVKIWDCQRMEKSVTNKARLSYQQDGGRITSISICEKTHSIASASDRGSIHIIRVGMGGKQKSGNLKYTGFSTVKRINELEGNIVGVEHFSTNSTSIVTYATSKGGIKGWDLRSQQQAFQLVNEASLGLIQALLIDPNRNWFVTGTSRGFITCWDLRFRIPLYNYRVTNGRIFKLIPYLGGLRSSIETSWIYISTEMDNVILFDLASKSTKRIFKRSFNDSSATNLNSTATPSSSTFSSVTPISMTPTSSHIPINILQGSQYDFATENMRPLPKSTILPVPNLQNLPTLPNTPGIPTSSSVTSSSIVNNGALGGNMIEKKTPIIRAMLSPVNCSYLITAGDDKRIKFWEGKNIIDSYYISNGKEPPPPFTHKYSNNTNLGLETFEEVWCDPNASSFYPNSIQSSISNIQSKQKQKSPITTPTIHHQEPILDLKVMEVPNPMLISASTDGIVKVWK</sequence>
<dbReference type="Pfam" id="PF00400">
    <property type="entry name" value="WD40"/>
    <property type="match status" value="1"/>
</dbReference>
<evidence type="ECO:0000256" key="11">
    <source>
        <dbReference type="SAM" id="MobiDB-lite"/>
    </source>
</evidence>
<organism evidence="13 14">
    <name type="scientific">Tieghemostelium lacteum</name>
    <name type="common">Slime mold</name>
    <name type="synonym">Dictyostelium lacteum</name>
    <dbReference type="NCBI Taxonomy" id="361077"/>
    <lineage>
        <taxon>Eukaryota</taxon>
        <taxon>Amoebozoa</taxon>
        <taxon>Evosea</taxon>
        <taxon>Eumycetozoa</taxon>
        <taxon>Dictyostelia</taxon>
        <taxon>Dictyosteliales</taxon>
        <taxon>Raperosteliaceae</taxon>
        <taxon>Tieghemostelium</taxon>
    </lineage>
</organism>
<comment type="caution">
    <text evidence="13">The sequence shown here is derived from an EMBL/GenBank/DDBJ whole genome shotgun (WGS) entry which is preliminary data.</text>
</comment>
<dbReference type="PROSITE" id="PS50011">
    <property type="entry name" value="PROTEIN_KINASE_DOM"/>
    <property type="match status" value="1"/>
</dbReference>
<feature type="compositionally biased region" description="Polar residues" evidence="11">
    <location>
        <begin position="384"/>
        <end position="393"/>
    </location>
</feature>
<dbReference type="OrthoDB" id="242910at2759"/>